<comment type="caution">
    <text evidence="2">The sequence shown here is derived from an EMBL/GenBank/DDBJ whole genome shotgun (WGS) entry which is preliminary data.</text>
</comment>
<evidence type="ECO:0000256" key="1">
    <source>
        <dbReference type="SAM" id="MobiDB-lite"/>
    </source>
</evidence>
<reference evidence="2" key="1">
    <citation type="submission" date="2014-01" db="EMBL/GenBank/DDBJ databases">
        <authorList>
            <person name="Brown-Elliot B."/>
            <person name="Wallace R."/>
            <person name="Lenaerts A."/>
            <person name="Ordway D."/>
            <person name="DeGroote M.A."/>
            <person name="Parker T."/>
            <person name="Sizemore C."/>
            <person name="Tallon L.J."/>
            <person name="Sadzewicz L.K."/>
            <person name="Sengamalay N."/>
            <person name="Fraser C.M."/>
            <person name="Hine E."/>
            <person name="Shefchek K.A."/>
            <person name="Das S.P."/>
            <person name="Tettelin H."/>
        </authorList>
    </citation>
    <scope>NUCLEOTIDE SEQUENCE [LARGE SCALE GENOMIC DNA]</scope>
    <source>
        <strain evidence="2">4042</strain>
    </source>
</reference>
<protein>
    <recommendedName>
        <fullName evidence="3">Transmembrane protein</fullName>
    </recommendedName>
</protein>
<evidence type="ECO:0000313" key="2">
    <source>
        <dbReference type="EMBL" id="EUA78532.1"/>
    </source>
</evidence>
<evidence type="ECO:0008006" key="3">
    <source>
        <dbReference type="Google" id="ProtNLM"/>
    </source>
</evidence>
<gene>
    <name evidence="2" type="ORF">I553_2821</name>
</gene>
<sequence>MVPCDWLNPLKVVPSSWRSTPGGTPWTGQAKDAAYERASTDLVKVRGAVYQLQQAATIAHRGDEQLQASRDSVLDAVSEARAEGFDVGEDYSVTDRSKGGSAEFRAARLAAAQGHTAFIQHRVAALVANDHAIATEIATATEGIDNLTFFEEPFAVDHPSKDEHNGIQLTGYGTPIPESPHPEPDPPPGGWSSDPLMRAAQKIAYGHASGPDGHMADFPGMTKDQLADLIYKMMQDSVNNPKDLILGNSSTDGAPVIYDPKNNIVVIRDPTGAARVPMLGRYSNPRTAWTTSWGTRTKA</sequence>
<feature type="region of interest" description="Disordered" evidence="1">
    <location>
        <begin position="159"/>
        <end position="194"/>
    </location>
</feature>
<dbReference type="PATRIC" id="fig|1299334.3.peg.63"/>
<proteinExistence type="predicted"/>
<accession>X8EC86</accession>
<name>X8EC86_MYCXE</name>
<organism evidence="2">
    <name type="scientific">Mycobacterium xenopi 4042</name>
    <dbReference type="NCBI Taxonomy" id="1299334"/>
    <lineage>
        <taxon>Bacteria</taxon>
        <taxon>Bacillati</taxon>
        <taxon>Actinomycetota</taxon>
        <taxon>Actinomycetes</taxon>
        <taxon>Mycobacteriales</taxon>
        <taxon>Mycobacteriaceae</taxon>
        <taxon>Mycobacterium</taxon>
    </lineage>
</organism>
<dbReference type="AlphaFoldDB" id="X8EC86"/>
<dbReference type="EMBL" id="JAOB01000004">
    <property type="protein sequence ID" value="EUA78532.1"/>
    <property type="molecule type" value="Genomic_DNA"/>
</dbReference>